<dbReference type="Pfam" id="PF13884">
    <property type="entry name" value="Peptidase_S74"/>
    <property type="match status" value="1"/>
</dbReference>
<proteinExistence type="predicted"/>
<dbReference type="PROSITE" id="PS51688">
    <property type="entry name" value="ICA"/>
    <property type="match status" value="1"/>
</dbReference>
<evidence type="ECO:0000313" key="2">
    <source>
        <dbReference type="EMBL" id="SVC02868.1"/>
    </source>
</evidence>
<sequence>NYAPSSDQSPMDRLAVGDHVYCTFLNNKTKDLAILGRVDRQTDVFIPLADTDGDGGSRPAFSGQLKGDDGTHLNPTYAFSADTADQGTGMHRSTVANSDDTLHFSVSGAEAIRIGQDSNGTAGTVWFVDSYLQTQAIYPWSDGLYDSGYSTLRWRNVYASSDYYGPNQYINTSDENLKTDILDSALGLDFLLNLRPVSYKWIDRGDGTPGVRTHHGFIGQEIETLLGADAPTTAMWI</sequence>
<feature type="domain" description="Peptidase S74" evidence="1">
    <location>
        <begin position="173"/>
        <end position="237"/>
    </location>
</feature>
<organism evidence="2">
    <name type="scientific">marine metagenome</name>
    <dbReference type="NCBI Taxonomy" id="408172"/>
    <lineage>
        <taxon>unclassified sequences</taxon>
        <taxon>metagenomes</taxon>
        <taxon>ecological metagenomes</taxon>
    </lineage>
</organism>
<protein>
    <recommendedName>
        <fullName evidence="1">Peptidase S74 domain-containing protein</fullName>
    </recommendedName>
</protein>
<reference evidence="2" key="1">
    <citation type="submission" date="2018-05" db="EMBL/GenBank/DDBJ databases">
        <authorList>
            <person name="Lanie J.A."/>
            <person name="Ng W.-L."/>
            <person name="Kazmierczak K.M."/>
            <person name="Andrzejewski T.M."/>
            <person name="Davidsen T.M."/>
            <person name="Wayne K.J."/>
            <person name="Tettelin H."/>
            <person name="Glass J.I."/>
            <person name="Rusch D."/>
            <person name="Podicherti R."/>
            <person name="Tsui H.-C.T."/>
            <person name="Winkler M.E."/>
        </authorList>
    </citation>
    <scope>NUCLEOTIDE SEQUENCE</scope>
</reference>
<dbReference type="AlphaFoldDB" id="A0A382ITH0"/>
<dbReference type="Gene3D" id="1.10.10.10">
    <property type="entry name" value="Winged helix-like DNA-binding domain superfamily/Winged helix DNA-binding domain"/>
    <property type="match status" value="1"/>
</dbReference>
<name>A0A382ITH0_9ZZZZ</name>
<evidence type="ECO:0000259" key="1">
    <source>
        <dbReference type="PROSITE" id="PS51688"/>
    </source>
</evidence>
<feature type="non-terminal residue" evidence="2">
    <location>
        <position position="1"/>
    </location>
</feature>
<accession>A0A382ITH0</accession>
<feature type="non-terminal residue" evidence="2">
    <location>
        <position position="237"/>
    </location>
</feature>
<dbReference type="EMBL" id="UINC01069469">
    <property type="protein sequence ID" value="SVC02868.1"/>
    <property type="molecule type" value="Genomic_DNA"/>
</dbReference>
<dbReference type="InterPro" id="IPR036388">
    <property type="entry name" value="WH-like_DNA-bd_sf"/>
</dbReference>
<dbReference type="InterPro" id="IPR030392">
    <property type="entry name" value="S74_ICA"/>
</dbReference>
<gene>
    <name evidence="2" type="ORF">METZ01_LOCUS255722</name>
</gene>